<dbReference type="AlphaFoldDB" id="A0A1H5RRN8"/>
<evidence type="ECO:0000313" key="2">
    <source>
        <dbReference type="Proteomes" id="UP000236751"/>
    </source>
</evidence>
<dbReference type="Proteomes" id="UP000236751">
    <property type="component" value="Unassembled WGS sequence"/>
</dbReference>
<organism evidence="1 2">
    <name type="scientific">Nitrosospira multiformis (strain ATCC 25196 / NCIMB 11849 / C 71)</name>
    <dbReference type="NCBI Taxonomy" id="323848"/>
    <lineage>
        <taxon>Bacteria</taxon>
        <taxon>Pseudomonadati</taxon>
        <taxon>Pseudomonadota</taxon>
        <taxon>Betaproteobacteria</taxon>
        <taxon>Nitrosomonadales</taxon>
        <taxon>Nitrosomonadaceae</taxon>
        <taxon>Nitrosospira</taxon>
    </lineage>
</organism>
<gene>
    <name evidence="1" type="ORF">SAMN05216403_101161</name>
</gene>
<dbReference type="RefSeq" id="WP_167535547.1">
    <property type="nucleotide sequence ID" value="NC_007614.1"/>
</dbReference>
<reference evidence="1 2" key="1">
    <citation type="submission" date="2016-10" db="EMBL/GenBank/DDBJ databases">
        <authorList>
            <person name="de Groot N.N."/>
        </authorList>
    </citation>
    <scope>NUCLEOTIDE SEQUENCE [LARGE SCALE GENOMIC DNA]</scope>
    <source>
        <strain evidence="1 2">Nl13</strain>
    </source>
</reference>
<name>A0A1H5RRN8_NITMU</name>
<evidence type="ECO:0000313" key="1">
    <source>
        <dbReference type="EMBL" id="SEF40973.1"/>
    </source>
</evidence>
<sequence length="57" mass="6279">MSLDYVQGARVEIGLGLCLHFSRCILKILAQGIVIAAHSRVLDDAAPVRVLNRFMRA</sequence>
<dbReference type="EMBL" id="FNVK01000001">
    <property type="protein sequence ID" value="SEF40973.1"/>
    <property type="molecule type" value="Genomic_DNA"/>
</dbReference>
<proteinExistence type="predicted"/>
<accession>A0A1H5RRN8</accession>
<protein>
    <submittedName>
        <fullName evidence="1">Uncharacterized protein</fullName>
    </submittedName>
</protein>